<feature type="compositionally biased region" description="Basic and acidic residues" evidence="1">
    <location>
        <begin position="48"/>
        <end position="57"/>
    </location>
</feature>
<name>A0AAV4EXF8_9GAST</name>
<reference evidence="2 3" key="1">
    <citation type="journal article" date="2021" name="Elife">
        <title>Chloroplast acquisition without the gene transfer in kleptoplastic sea slugs, Plakobranchus ocellatus.</title>
        <authorList>
            <person name="Maeda T."/>
            <person name="Takahashi S."/>
            <person name="Yoshida T."/>
            <person name="Shimamura S."/>
            <person name="Takaki Y."/>
            <person name="Nagai Y."/>
            <person name="Toyoda A."/>
            <person name="Suzuki Y."/>
            <person name="Arimoto A."/>
            <person name="Ishii H."/>
            <person name="Satoh N."/>
            <person name="Nishiyama T."/>
            <person name="Hasebe M."/>
            <person name="Maruyama T."/>
            <person name="Minagawa J."/>
            <person name="Obokata J."/>
            <person name="Shigenobu S."/>
        </authorList>
    </citation>
    <scope>NUCLEOTIDE SEQUENCE [LARGE SCALE GENOMIC DNA]</scope>
</reference>
<sequence>MYSENVKPVWSSSRDGQPLVSLNDLQRVSLRKTQCSKTPNKLTSTADSENRSDEVVDVRQFLKRTKLSRSPGGTPLPGKRKLDVKTSSTPVSLKHTKGACSQLIF</sequence>
<feature type="compositionally biased region" description="Polar residues" evidence="1">
    <location>
        <begin position="32"/>
        <end position="47"/>
    </location>
</feature>
<dbReference type="AlphaFoldDB" id="A0AAV4EXF8"/>
<accession>A0AAV4EXF8</accession>
<evidence type="ECO:0000313" key="3">
    <source>
        <dbReference type="Proteomes" id="UP000762676"/>
    </source>
</evidence>
<organism evidence="2 3">
    <name type="scientific">Elysia marginata</name>
    <dbReference type="NCBI Taxonomy" id="1093978"/>
    <lineage>
        <taxon>Eukaryota</taxon>
        <taxon>Metazoa</taxon>
        <taxon>Spiralia</taxon>
        <taxon>Lophotrochozoa</taxon>
        <taxon>Mollusca</taxon>
        <taxon>Gastropoda</taxon>
        <taxon>Heterobranchia</taxon>
        <taxon>Euthyneura</taxon>
        <taxon>Panpulmonata</taxon>
        <taxon>Sacoglossa</taxon>
        <taxon>Placobranchoidea</taxon>
        <taxon>Plakobranchidae</taxon>
        <taxon>Elysia</taxon>
    </lineage>
</organism>
<comment type="caution">
    <text evidence="2">The sequence shown here is derived from an EMBL/GenBank/DDBJ whole genome shotgun (WGS) entry which is preliminary data.</text>
</comment>
<feature type="region of interest" description="Disordered" evidence="1">
    <location>
        <begin position="32"/>
        <end position="90"/>
    </location>
</feature>
<evidence type="ECO:0000313" key="2">
    <source>
        <dbReference type="EMBL" id="GFR65744.1"/>
    </source>
</evidence>
<proteinExistence type="predicted"/>
<dbReference type="EMBL" id="BMAT01000403">
    <property type="protein sequence ID" value="GFR65744.1"/>
    <property type="molecule type" value="Genomic_DNA"/>
</dbReference>
<gene>
    <name evidence="2" type="ORF">ElyMa_000210800</name>
</gene>
<dbReference type="Proteomes" id="UP000762676">
    <property type="component" value="Unassembled WGS sequence"/>
</dbReference>
<evidence type="ECO:0000256" key="1">
    <source>
        <dbReference type="SAM" id="MobiDB-lite"/>
    </source>
</evidence>
<protein>
    <submittedName>
        <fullName evidence="2">Proline-rich protein 11</fullName>
    </submittedName>
</protein>
<keyword evidence="3" id="KW-1185">Reference proteome</keyword>